<feature type="domain" description="GGDEF" evidence="5">
    <location>
        <begin position="469"/>
        <end position="603"/>
    </location>
</feature>
<dbReference type="KEGG" id="mno:Mnod_2801"/>
<dbReference type="InterPro" id="IPR050469">
    <property type="entry name" value="Diguanylate_Cyclase"/>
</dbReference>
<sequence length="628" mass="69354">MRTHLFTLPTFKKKLTTGARKPNGAIRRQAGYTGIRYSFEQKLSIRVFLVILCTATLAFTIIAPTYHAFTLARQNLHDIQDYRLILDAATYISAERGPANIVMSEEPSSDSIGAKRLAEYRARTDAALARIATASDAPFGLHNHPVPTGLLARVRDRLAAARAKVDHVASRPRSPLKREEFQDAIESMFAVFDAFQAIVSWRADALVQHDSGLAAPVLVGQMLSDLREYGGRIGSEIIAPIATGERLPLKNVVDSRRSQRRLLELWHIIRSQSALYGNPSLAAGRAEIDRHFFGDSLGLIDRLIREGRQQGRYSMTATEFTERFVPTMRPIESYRRAFLDAAVERFVEARALALATLTTAVLVTSATVALLIGLILSIRIHIFRPLIHAHEEVRRLAEDRPAVRQPRPSQAGEILSLFQAIEVLQGKIEERATMTSELRVQAETDGLTGLLNRRMLDRLAQSPPGSADDKVCLILIDIDHFKAINDTYGHATGDRVLIQMAELLQSVLRASDVIARFGGEEFAVLVPGADLSGAITVARKVRIALQRARFTTPDGTPVRVTASFGVARGRRGQEAWPCLVELADEALYRAKSDGRNRVRFARRMATSDLAPSSHDARAPAAMDLGSAR</sequence>
<dbReference type="PANTHER" id="PTHR45138">
    <property type="entry name" value="REGULATORY COMPONENTS OF SENSORY TRANSDUCTION SYSTEM"/>
    <property type="match status" value="1"/>
</dbReference>
<dbReference type="EMBL" id="CP001349">
    <property type="protein sequence ID" value="ACL57752.1"/>
    <property type="molecule type" value="Genomic_DNA"/>
</dbReference>
<dbReference type="EC" id="2.7.7.65" evidence="1"/>
<keyword evidence="4" id="KW-0472">Membrane</keyword>
<keyword evidence="7" id="KW-1185">Reference proteome</keyword>
<dbReference type="OrthoDB" id="9812260at2"/>
<evidence type="ECO:0000256" key="2">
    <source>
        <dbReference type="ARBA" id="ARBA00034247"/>
    </source>
</evidence>
<dbReference type="STRING" id="460265.Mnod_2801"/>
<dbReference type="Pfam" id="PF00990">
    <property type="entry name" value="GGDEF"/>
    <property type="match status" value="1"/>
</dbReference>
<comment type="catalytic activity">
    <reaction evidence="2">
        <text>2 GTP = 3',3'-c-di-GMP + 2 diphosphate</text>
        <dbReference type="Rhea" id="RHEA:24898"/>
        <dbReference type="ChEBI" id="CHEBI:33019"/>
        <dbReference type="ChEBI" id="CHEBI:37565"/>
        <dbReference type="ChEBI" id="CHEBI:58805"/>
        <dbReference type="EC" id="2.7.7.65"/>
    </reaction>
</comment>
<dbReference type="PROSITE" id="PS50887">
    <property type="entry name" value="GGDEF"/>
    <property type="match status" value="1"/>
</dbReference>
<feature type="transmembrane region" description="Helical" evidence="4">
    <location>
        <begin position="45"/>
        <end position="66"/>
    </location>
</feature>
<organism evidence="6 7">
    <name type="scientific">Methylobacterium nodulans (strain LMG 21967 / CNCM I-2342 / ORS 2060)</name>
    <dbReference type="NCBI Taxonomy" id="460265"/>
    <lineage>
        <taxon>Bacteria</taxon>
        <taxon>Pseudomonadati</taxon>
        <taxon>Pseudomonadota</taxon>
        <taxon>Alphaproteobacteria</taxon>
        <taxon>Hyphomicrobiales</taxon>
        <taxon>Methylobacteriaceae</taxon>
        <taxon>Methylobacterium</taxon>
    </lineage>
</organism>
<accession>B8IFL7</accession>
<dbReference type="CDD" id="cd01949">
    <property type="entry name" value="GGDEF"/>
    <property type="match status" value="1"/>
</dbReference>
<dbReference type="InterPro" id="IPR000160">
    <property type="entry name" value="GGDEF_dom"/>
</dbReference>
<evidence type="ECO:0000256" key="3">
    <source>
        <dbReference type="SAM" id="MobiDB-lite"/>
    </source>
</evidence>
<dbReference type="InterPro" id="IPR043128">
    <property type="entry name" value="Rev_trsase/Diguanyl_cyclase"/>
</dbReference>
<dbReference type="PANTHER" id="PTHR45138:SF9">
    <property type="entry name" value="DIGUANYLATE CYCLASE DGCM-RELATED"/>
    <property type="match status" value="1"/>
</dbReference>
<keyword evidence="4" id="KW-1133">Transmembrane helix</keyword>
<evidence type="ECO:0000259" key="5">
    <source>
        <dbReference type="PROSITE" id="PS50887"/>
    </source>
</evidence>
<dbReference type="FunFam" id="3.30.70.270:FF:000001">
    <property type="entry name" value="Diguanylate cyclase domain protein"/>
    <property type="match status" value="1"/>
</dbReference>
<dbReference type="AlphaFoldDB" id="B8IFL7"/>
<dbReference type="eggNOG" id="COG3706">
    <property type="taxonomic scope" value="Bacteria"/>
</dbReference>
<protein>
    <recommendedName>
        <fullName evidence="1">diguanylate cyclase</fullName>
        <ecNumber evidence="1">2.7.7.65</ecNumber>
    </recommendedName>
</protein>
<evidence type="ECO:0000313" key="6">
    <source>
        <dbReference type="EMBL" id="ACL57752.1"/>
    </source>
</evidence>
<keyword evidence="4" id="KW-0812">Transmembrane</keyword>
<dbReference type="GO" id="GO:0052621">
    <property type="term" value="F:diguanylate cyclase activity"/>
    <property type="evidence" value="ECO:0007669"/>
    <property type="project" value="UniProtKB-EC"/>
</dbReference>
<dbReference type="SMART" id="SM00267">
    <property type="entry name" value="GGDEF"/>
    <property type="match status" value="1"/>
</dbReference>
<feature type="transmembrane region" description="Helical" evidence="4">
    <location>
        <begin position="351"/>
        <end position="376"/>
    </location>
</feature>
<proteinExistence type="predicted"/>
<name>B8IFL7_METNO</name>
<dbReference type="RefSeq" id="WP_015929427.1">
    <property type="nucleotide sequence ID" value="NC_011894.1"/>
</dbReference>
<dbReference type="InterPro" id="IPR029787">
    <property type="entry name" value="Nucleotide_cyclase"/>
</dbReference>
<dbReference type="HOGENOM" id="CLU_017308_0_0_5"/>
<dbReference type="Proteomes" id="UP000008207">
    <property type="component" value="Chromosome"/>
</dbReference>
<dbReference type="NCBIfam" id="TIGR00254">
    <property type="entry name" value="GGDEF"/>
    <property type="match status" value="1"/>
</dbReference>
<evidence type="ECO:0000313" key="7">
    <source>
        <dbReference type="Proteomes" id="UP000008207"/>
    </source>
</evidence>
<feature type="region of interest" description="Disordered" evidence="3">
    <location>
        <begin position="609"/>
        <end position="628"/>
    </location>
</feature>
<evidence type="ECO:0000256" key="1">
    <source>
        <dbReference type="ARBA" id="ARBA00012528"/>
    </source>
</evidence>
<dbReference type="SUPFAM" id="SSF55073">
    <property type="entry name" value="Nucleotide cyclase"/>
    <property type="match status" value="1"/>
</dbReference>
<reference evidence="6 7" key="1">
    <citation type="submission" date="2009-01" db="EMBL/GenBank/DDBJ databases">
        <title>Complete sequence of chromosome of Methylobacterium nodulans ORS 2060.</title>
        <authorList>
            <consortium name="US DOE Joint Genome Institute"/>
            <person name="Lucas S."/>
            <person name="Copeland A."/>
            <person name="Lapidus A."/>
            <person name="Glavina del Rio T."/>
            <person name="Dalin E."/>
            <person name="Tice H."/>
            <person name="Bruce D."/>
            <person name="Goodwin L."/>
            <person name="Pitluck S."/>
            <person name="Sims D."/>
            <person name="Brettin T."/>
            <person name="Detter J.C."/>
            <person name="Han C."/>
            <person name="Larimer F."/>
            <person name="Land M."/>
            <person name="Hauser L."/>
            <person name="Kyrpides N."/>
            <person name="Ivanova N."/>
            <person name="Marx C.J."/>
            <person name="Richardson P."/>
        </authorList>
    </citation>
    <scope>NUCLEOTIDE SEQUENCE [LARGE SCALE GENOMIC DNA]</scope>
    <source>
        <strain evidence="7">LMG 21967 / CNCM I-2342 / ORS 2060</strain>
    </source>
</reference>
<evidence type="ECO:0000256" key="4">
    <source>
        <dbReference type="SAM" id="Phobius"/>
    </source>
</evidence>
<gene>
    <name evidence="6" type="ordered locus">Mnod_2801</name>
</gene>
<dbReference type="Gene3D" id="3.30.70.270">
    <property type="match status" value="1"/>
</dbReference>